<gene>
    <name evidence="1" type="ORF">GCM10023153_04140</name>
</gene>
<sequence>MSQPPAEPAEGADPAHVAAVLAVAADAVPVAGATGVVAIDGRSGSGKTVLGTAVAGALGCSILHLDDIFPGWDGLAAGVAAVTDQVLEPLARGERAAYQRWDWMRSRPGRTIDVPAGRHLVLEGCGALVPPALEHAAVRVWVDAPDAVRRRRALGRDGDLYAPHWQRWAAQEDAVYEAERPWQQAHLVLSTGLR</sequence>
<dbReference type="Proteomes" id="UP001500390">
    <property type="component" value="Unassembled WGS sequence"/>
</dbReference>
<comment type="caution">
    <text evidence="1">The sequence shown here is derived from an EMBL/GenBank/DDBJ whole genome shotgun (WGS) entry which is preliminary data.</text>
</comment>
<dbReference type="NCBIfam" id="NF005115">
    <property type="entry name" value="PRK06547.1"/>
    <property type="match status" value="1"/>
</dbReference>
<dbReference type="SUPFAM" id="SSF52540">
    <property type="entry name" value="P-loop containing nucleoside triphosphate hydrolases"/>
    <property type="match status" value="1"/>
</dbReference>
<dbReference type="RefSeq" id="WP_159898993.1">
    <property type="nucleotide sequence ID" value="NZ_BAABFX010000009.1"/>
</dbReference>
<reference evidence="2" key="1">
    <citation type="journal article" date="2019" name="Int. J. Syst. Evol. Microbiol.">
        <title>The Global Catalogue of Microorganisms (GCM) 10K type strain sequencing project: providing services to taxonomists for standard genome sequencing and annotation.</title>
        <authorList>
            <consortium name="The Broad Institute Genomics Platform"/>
            <consortium name="The Broad Institute Genome Sequencing Center for Infectious Disease"/>
            <person name="Wu L."/>
            <person name="Ma J."/>
        </authorList>
    </citation>
    <scope>NUCLEOTIDE SEQUENCE [LARGE SCALE GENOMIC DNA]</scope>
    <source>
        <strain evidence="2">JCM 17738</strain>
    </source>
</reference>
<evidence type="ECO:0000313" key="2">
    <source>
        <dbReference type="Proteomes" id="UP001500390"/>
    </source>
</evidence>
<name>A0ABP8JCE5_9MICO</name>
<dbReference type="EMBL" id="BAABFX010000009">
    <property type="protein sequence ID" value="GAA4388656.1"/>
    <property type="molecule type" value="Genomic_DNA"/>
</dbReference>
<evidence type="ECO:0000313" key="1">
    <source>
        <dbReference type="EMBL" id="GAA4388656.1"/>
    </source>
</evidence>
<protein>
    <submittedName>
        <fullName evidence="1">AAA family ATPase</fullName>
    </submittedName>
</protein>
<keyword evidence="2" id="KW-1185">Reference proteome</keyword>
<organism evidence="1 2">
    <name type="scientific">Ornithinibacter aureus</name>
    <dbReference type="NCBI Taxonomy" id="622664"/>
    <lineage>
        <taxon>Bacteria</taxon>
        <taxon>Bacillati</taxon>
        <taxon>Actinomycetota</taxon>
        <taxon>Actinomycetes</taxon>
        <taxon>Micrococcales</taxon>
        <taxon>Intrasporangiaceae</taxon>
        <taxon>Ornithinibacter</taxon>
    </lineage>
</organism>
<dbReference type="InterPro" id="IPR027417">
    <property type="entry name" value="P-loop_NTPase"/>
</dbReference>
<accession>A0ABP8JCE5</accession>
<dbReference type="Gene3D" id="3.40.50.300">
    <property type="entry name" value="P-loop containing nucleotide triphosphate hydrolases"/>
    <property type="match status" value="1"/>
</dbReference>
<proteinExistence type="predicted"/>